<dbReference type="InterPro" id="IPR044068">
    <property type="entry name" value="CB"/>
</dbReference>
<evidence type="ECO:0000313" key="5">
    <source>
        <dbReference type="EMBL" id="GIJ75533.1"/>
    </source>
</evidence>
<keyword evidence="6" id="KW-1185">Reference proteome</keyword>
<organism evidence="5 6">
    <name type="scientific">Virgisporangium ochraceum</name>
    <dbReference type="NCBI Taxonomy" id="65505"/>
    <lineage>
        <taxon>Bacteria</taxon>
        <taxon>Bacillati</taxon>
        <taxon>Actinomycetota</taxon>
        <taxon>Actinomycetes</taxon>
        <taxon>Micromonosporales</taxon>
        <taxon>Micromonosporaceae</taxon>
        <taxon>Virgisporangium</taxon>
    </lineage>
</organism>
<evidence type="ECO:0000256" key="1">
    <source>
        <dbReference type="ARBA" id="ARBA00023125"/>
    </source>
</evidence>
<evidence type="ECO:0000313" key="6">
    <source>
        <dbReference type="Proteomes" id="UP000635606"/>
    </source>
</evidence>
<evidence type="ECO:0000256" key="3">
    <source>
        <dbReference type="SAM" id="MobiDB-lite"/>
    </source>
</evidence>
<keyword evidence="1 2" id="KW-0238">DNA-binding</keyword>
<dbReference type="EMBL" id="BOPH01000166">
    <property type="protein sequence ID" value="GIJ75533.1"/>
    <property type="molecule type" value="Genomic_DNA"/>
</dbReference>
<protein>
    <recommendedName>
        <fullName evidence="4">Core-binding (CB) domain-containing protein</fullName>
    </recommendedName>
</protein>
<dbReference type="InterPro" id="IPR010998">
    <property type="entry name" value="Integrase_recombinase_N"/>
</dbReference>
<feature type="region of interest" description="Disordered" evidence="3">
    <location>
        <begin position="143"/>
        <end position="164"/>
    </location>
</feature>
<dbReference type="Gene3D" id="1.10.150.130">
    <property type="match status" value="1"/>
</dbReference>
<feature type="compositionally biased region" description="Polar residues" evidence="3">
    <location>
        <begin position="151"/>
        <end position="164"/>
    </location>
</feature>
<dbReference type="RefSeq" id="WP_203935293.1">
    <property type="nucleotide sequence ID" value="NZ_BOPH01000166.1"/>
</dbReference>
<sequence>MLRAAVAAYLGRYRGQTRLHTNSDLRIFLRWCDEQDLEPLAAVRTDIERYVRWLQEIRRFQPSTVSRRLSIVVGFYRVCVIDGLLPHSPADYVRRPPVPAESPTLGLGHLQFEALITTARLSRNPNDFALVALLGLLGLRSSRPAAPASPTSERNTATASYAYA</sequence>
<dbReference type="Proteomes" id="UP000635606">
    <property type="component" value="Unassembled WGS sequence"/>
</dbReference>
<dbReference type="PROSITE" id="PS51900">
    <property type="entry name" value="CB"/>
    <property type="match status" value="1"/>
</dbReference>
<proteinExistence type="predicted"/>
<accession>A0A8J4A7D9</accession>
<reference evidence="5" key="1">
    <citation type="submission" date="2021-01" db="EMBL/GenBank/DDBJ databases">
        <title>Whole genome shotgun sequence of Virgisporangium ochraceum NBRC 16418.</title>
        <authorList>
            <person name="Komaki H."/>
            <person name="Tamura T."/>
        </authorList>
    </citation>
    <scope>NUCLEOTIDE SEQUENCE</scope>
    <source>
        <strain evidence="5">NBRC 16418</strain>
    </source>
</reference>
<name>A0A8J4A7D9_9ACTN</name>
<evidence type="ECO:0000256" key="2">
    <source>
        <dbReference type="PROSITE-ProRule" id="PRU01248"/>
    </source>
</evidence>
<comment type="caution">
    <text evidence="5">The sequence shown here is derived from an EMBL/GenBank/DDBJ whole genome shotgun (WGS) entry which is preliminary data.</text>
</comment>
<dbReference type="AlphaFoldDB" id="A0A8J4A7D9"/>
<dbReference type="GO" id="GO:0003677">
    <property type="term" value="F:DNA binding"/>
    <property type="evidence" value="ECO:0007669"/>
    <property type="project" value="UniProtKB-UniRule"/>
</dbReference>
<feature type="domain" description="Core-binding (CB)" evidence="4">
    <location>
        <begin position="1"/>
        <end position="80"/>
    </location>
</feature>
<gene>
    <name evidence="5" type="ORF">Voc01_104500</name>
</gene>
<evidence type="ECO:0000259" key="4">
    <source>
        <dbReference type="PROSITE" id="PS51900"/>
    </source>
</evidence>
<dbReference type="SUPFAM" id="SSF47823">
    <property type="entry name" value="lambda integrase-like, N-terminal domain"/>
    <property type="match status" value="1"/>
</dbReference>